<feature type="compositionally biased region" description="Basic and acidic residues" evidence="7">
    <location>
        <begin position="11"/>
        <end position="22"/>
    </location>
</feature>
<keyword evidence="6" id="KW-0472">Membrane</keyword>
<dbReference type="Pfam" id="PF00005">
    <property type="entry name" value="ABC_tran"/>
    <property type="match status" value="1"/>
</dbReference>
<dbReference type="PATRIC" id="fig|2702.100.peg.1207"/>
<proteinExistence type="predicted"/>
<dbReference type="PROSITE" id="PS00211">
    <property type="entry name" value="ABC_TRANSPORTER_1"/>
    <property type="match status" value="1"/>
</dbReference>
<dbReference type="GO" id="GO:0016887">
    <property type="term" value="F:ATP hydrolysis activity"/>
    <property type="evidence" value="ECO:0007669"/>
    <property type="project" value="InterPro"/>
</dbReference>
<evidence type="ECO:0000256" key="7">
    <source>
        <dbReference type="SAM" id="MobiDB-lite"/>
    </source>
</evidence>
<dbReference type="AlphaFoldDB" id="A0A133NS44"/>
<dbReference type="Gene3D" id="3.40.50.300">
    <property type="entry name" value="P-loop containing nucleotide triphosphate hydrolases"/>
    <property type="match status" value="1"/>
</dbReference>
<name>A0A133NS44_GARVA</name>
<organism evidence="9 10">
    <name type="scientific">Gardnerella vaginalis</name>
    <dbReference type="NCBI Taxonomy" id="2702"/>
    <lineage>
        <taxon>Bacteria</taxon>
        <taxon>Bacillati</taxon>
        <taxon>Actinomycetota</taxon>
        <taxon>Actinomycetes</taxon>
        <taxon>Bifidobacteriales</taxon>
        <taxon>Bifidobacteriaceae</taxon>
        <taxon>Gardnerella</taxon>
    </lineage>
</organism>
<dbReference type="PANTHER" id="PTHR42788:SF17">
    <property type="entry name" value="ALIPHATIC SULFONATES IMPORT ATP-BINDING PROTEIN SSUB"/>
    <property type="match status" value="1"/>
</dbReference>
<dbReference type="RefSeq" id="WP_064347568.1">
    <property type="nucleotide sequence ID" value="NZ_KQ956870.1"/>
</dbReference>
<evidence type="ECO:0000256" key="1">
    <source>
        <dbReference type="ARBA" id="ARBA00022448"/>
    </source>
</evidence>
<evidence type="ECO:0000313" key="10">
    <source>
        <dbReference type="Proteomes" id="UP000070687"/>
    </source>
</evidence>
<reference evidence="9 10" key="1">
    <citation type="submission" date="2016-01" db="EMBL/GenBank/DDBJ databases">
        <authorList>
            <person name="Oliw E.H."/>
        </authorList>
    </citation>
    <scope>NUCLEOTIDE SEQUENCE [LARGE SCALE GENOMIC DNA]</scope>
    <source>
        <strain evidence="9 10">PSS_7772B</strain>
    </source>
</reference>
<evidence type="ECO:0000256" key="3">
    <source>
        <dbReference type="ARBA" id="ARBA00022741"/>
    </source>
</evidence>
<keyword evidence="2" id="KW-1003">Cell membrane</keyword>
<dbReference type="Proteomes" id="UP000070687">
    <property type="component" value="Unassembled WGS sequence"/>
</dbReference>
<keyword evidence="5" id="KW-1278">Translocase</keyword>
<dbReference type="SMART" id="SM00382">
    <property type="entry name" value="AAA"/>
    <property type="match status" value="1"/>
</dbReference>
<evidence type="ECO:0000259" key="8">
    <source>
        <dbReference type="PROSITE" id="PS50893"/>
    </source>
</evidence>
<feature type="region of interest" description="Disordered" evidence="7">
    <location>
        <begin position="1"/>
        <end position="40"/>
    </location>
</feature>
<evidence type="ECO:0000256" key="5">
    <source>
        <dbReference type="ARBA" id="ARBA00022967"/>
    </source>
</evidence>
<gene>
    <name evidence="9" type="ORF">HMPREF3208_01221</name>
</gene>
<feature type="domain" description="ABC transporter" evidence="8">
    <location>
        <begin position="54"/>
        <end position="281"/>
    </location>
</feature>
<accession>A0A133NS44</accession>
<evidence type="ECO:0000256" key="6">
    <source>
        <dbReference type="ARBA" id="ARBA00023136"/>
    </source>
</evidence>
<dbReference type="CDD" id="cd03293">
    <property type="entry name" value="ABC_NrtD_SsuB_transporters"/>
    <property type="match status" value="1"/>
</dbReference>
<evidence type="ECO:0000256" key="2">
    <source>
        <dbReference type="ARBA" id="ARBA00022475"/>
    </source>
</evidence>
<evidence type="ECO:0000313" key="9">
    <source>
        <dbReference type="EMBL" id="KXA19097.1"/>
    </source>
</evidence>
<dbReference type="OrthoDB" id="8773773at2"/>
<dbReference type="SUPFAM" id="SSF52540">
    <property type="entry name" value="P-loop containing nucleoside triphosphate hydrolases"/>
    <property type="match status" value="1"/>
</dbReference>
<sequence>MTGFKNMFQKHTTENDTAKVSKELSAGSQESSRESDTSSAKNDAYCVNIEHLGISFRNTKNSTVSNDAGNNAADNSTFVLKNVTMSIKQGEFVSLIGRSGCGKTTLLKIISGLLTPSEGSVHATSRQAIGFQDARLIPWLSVSQNVVFGMEGSKQELEDIAHRALCQIQLEGFDNKWPYQLSGGQQQRVSLARALVRNPELLLLDEPFGALDALTRFDMQDLLNKLQAQYGWSTLMVTHDIAEAVRLSNRILMIKNGEIHKEWHINREHLDAQNRPVNHSEIEDELRAALQ</sequence>
<protein>
    <submittedName>
        <fullName evidence="9">ABC transporter, ATP-binding protein</fullName>
    </submittedName>
</protein>
<evidence type="ECO:0000256" key="4">
    <source>
        <dbReference type="ARBA" id="ARBA00022840"/>
    </source>
</evidence>
<keyword evidence="1" id="KW-0813">Transport</keyword>
<dbReference type="PANTHER" id="PTHR42788">
    <property type="entry name" value="TAURINE IMPORT ATP-BINDING PROTEIN-RELATED"/>
    <property type="match status" value="1"/>
</dbReference>
<keyword evidence="3" id="KW-0547">Nucleotide-binding</keyword>
<dbReference type="InterPro" id="IPR050166">
    <property type="entry name" value="ABC_transporter_ATP-bind"/>
</dbReference>
<comment type="caution">
    <text evidence="9">The sequence shown here is derived from an EMBL/GenBank/DDBJ whole genome shotgun (WGS) entry which is preliminary data.</text>
</comment>
<dbReference type="GO" id="GO:0005524">
    <property type="term" value="F:ATP binding"/>
    <property type="evidence" value="ECO:0007669"/>
    <property type="project" value="UniProtKB-KW"/>
</dbReference>
<keyword evidence="4 9" id="KW-0067">ATP-binding</keyword>
<dbReference type="InterPro" id="IPR017871">
    <property type="entry name" value="ABC_transporter-like_CS"/>
</dbReference>
<dbReference type="InterPro" id="IPR003439">
    <property type="entry name" value="ABC_transporter-like_ATP-bd"/>
</dbReference>
<dbReference type="EMBL" id="LRQB01000078">
    <property type="protein sequence ID" value="KXA19097.1"/>
    <property type="molecule type" value="Genomic_DNA"/>
</dbReference>
<dbReference type="PROSITE" id="PS50893">
    <property type="entry name" value="ABC_TRANSPORTER_2"/>
    <property type="match status" value="1"/>
</dbReference>
<dbReference type="InterPro" id="IPR027417">
    <property type="entry name" value="P-loop_NTPase"/>
</dbReference>
<dbReference type="InterPro" id="IPR003593">
    <property type="entry name" value="AAA+_ATPase"/>
</dbReference>